<organism evidence="11 12">
    <name type="scientific">Magallana gigas</name>
    <name type="common">Pacific oyster</name>
    <name type="synonym">Crassostrea gigas</name>
    <dbReference type="NCBI Taxonomy" id="29159"/>
    <lineage>
        <taxon>Eukaryota</taxon>
        <taxon>Metazoa</taxon>
        <taxon>Spiralia</taxon>
        <taxon>Lophotrochozoa</taxon>
        <taxon>Mollusca</taxon>
        <taxon>Bivalvia</taxon>
        <taxon>Autobranchia</taxon>
        <taxon>Pteriomorphia</taxon>
        <taxon>Ostreida</taxon>
        <taxon>Ostreoidea</taxon>
        <taxon>Ostreidae</taxon>
        <taxon>Magallana</taxon>
    </lineage>
</organism>
<dbReference type="SUPFAM" id="SSF52540">
    <property type="entry name" value="P-loop containing nucleoside triphosphate hydrolases"/>
    <property type="match status" value="1"/>
</dbReference>
<dbReference type="PROSITE" id="PS00411">
    <property type="entry name" value="KINESIN_MOTOR_1"/>
    <property type="match status" value="1"/>
</dbReference>
<keyword evidence="12" id="KW-1185">Reference proteome</keyword>
<keyword evidence="3 8" id="KW-0547">Nucleotide-binding</keyword>
<keyword evidence="2" id="KW-0963">Cytoplasm</keyword>
<keyword evidence="4 8" id="KW-0067">ATP-binding</keyword>
<keyword evidence="5 9" id="KW-0175">Coiled coil</keyword>
<evidence type="ECO:0000256" key="2">
    <source>
        <dbReference type="ARBA" id="ARBA00022490"/>
    </source>
</evidence>
<dbReference type="GO" id="GO:0003777">
    <property type="term" value="F:microtubule motor activity"/>
    <property type="evidence" value="ECO:0007669"/>
    <property type="project" value="InterPro"/>
</dbReference>
<dbReference type="InterPro" id="IPR027640">
    <property type="entry name" value="Kinesin-like_fam"/>
</dbReference>
<dbReference type="PRINTS" id="PR00380">
    <property type="entry name" value="KINESINHEAVY"/>
</dbReference>
<evidence type="ECO:0000256" key="7">
    <source>
        <dbReference type="PROSITE-ProRule" id="PRU00283"/>
    </source>
</evidence>
<dbReference type="PANTHER" id="PTHR47969">
    <property type="entry name" value="CHROMOSOME-ASSOCIATED KINESIN KIF4A-RELATED"/>
    <property type="match status" value="1"/>
</dbReference>
<dbReference type="GO" id="GO:0051231">
    <property type="term" value="P:spindle elongation"/>
    <property type="evidence" value="ECO:0007669"/>
    <property type="project" value="TreeGrafter"/>
</dbReference>
<dbReference type="GO" id="GO:0005875">
    <property type="term" value="C:microtubule associated complex"/>
    <property type="evidence" value="ECO:0007669"/>
    <property type="project" value="TreeGrafter"/>
</dbReference>
<sequence length="308" mass="34738">MTDSIFEIANSNYNQNIEYQVSFSMAEIYNEKVYDLFTEINSKQNERTALKIENCKAKNLSCFPVGNSNDIAHYLEKGYKNRSIASTNMNEYSSRAHTIATIYLAQISTTEKSTLKSQINIVDLAGSERAAKTGAEGTRLEEGGKINRSLMHLGTVIRELAKQRGTGPHIYRNSNLTMLLKDSLGGNSKTVMVATVSPLDHHLEETKSTLQYAFEASRIKNRCEKNKFEALLSPEVEALIGQLEVTKAQLNKVTLEKLENDDIIKQLKSEIERLRRELQETLNGSKVSTFRNIVISSILKQYFWAGLK</sequence>
<evidence type="ECO:0000256" key="5">
    <source>
        <dbReference type="ARBA" id="ARBA00023054"/>
    </source>
</evidence>
<evidence type="ECO:0000256" key="4">
    <source>
        <dbReference type="ARBA" id="ARBA00022840"/>
    </source>
</evidence>
<reference evidence="11" key="1">
    <citation type="submission" date="2022-08" db="UniProtKB">
        <authorList>
            <consortium name="EnsemblMetazoa"/>
        </authorList>
    </citation>
    <scope>IDENTIFICATION</scope>
    <source>
        <strain evidence="11">05x7-T-G4-1.051#20</strain>
    </source>
</reference>
<dbReference type="InterPro" id="IPR019821">
    <property type="entry name" value="Kinesin_motor_CS"/>
</dbReference>
<dbReference type="GO" id="GO:0007018">
    <property type="term" value="P:microtubule-based movement"/>
    <property type="evidence" value="ECO:0007669"/>
    <property type="project" value="InterPro"/>
</dbReference>
<dbReference type="AlphaFoldDB" id="A0A8W8LM08"/>
<keyword evidence="8" id="KW-0493">Microtubule</keyword>
<proteinExistence type="inferred from homology"/>
<evidence type="ECO:0000256" key="1">
    <source>
        <dbReference type="ARBA" id="ARBA00004245"/>
    </source>
</evidence>
<dbReference type="GO" id="GO:0007052">
    <property type="term" value="P:mitotic spindle organization"/>
    <property type="evidence" value="ECO:0007669"/>
    <property type="project" value="TreeGrafter"/>
</dbReference>
<protein>
    <recommendedName>
        <fullName evidence="8">Kinesin-like protein</fullName>
    </recommendedName>
</protein>
<evidence type="ECO:0000256" key="8">
    <source>
        <dbReference type="RuleBase" id="RU000394"/>
    </source>
</evidence>
<evidence type="ECO:0000259" key="10">
    <source>
        <dbReference type="PROSITE" id="PS50067"/>
    </source>
</evidence>
<dbReference type="PANTHER" id="PTHR47969:SF15">
    <property type="entry name" value="CHROMOSOME-ASSOCIATED KINESIN KIF4A-RELATED"/>
    <property type="match status" value="1"/>
</dbReference>
<evidence type="ECO:0000256" key="3">
    <source>
        <dbReference type="ARBA" id="ARBA00022741"/>
    </source>
</evidence>
<keyword evidence="8" id="KW-0505">Motor protein</keyword>
<dbReference type="GO" id="GO:0008017">
    <property type="term" value="F:microtubule binding"/>
    <property type="evidence" value="ECO:0007669"/>
    <property type="project" value="InterPro"/>
</dbReference>
<dbReference type="EnsemblMetazoa" id="G28970.1">
    <property type="protein sequence ID" value="G28970.1:cds"/>
    <property type="gene ID" value="G28970"/>
</dbReference>
<dbReference type="Gene3D" id="3.40.850.10">
    <property type="entry name" value="Kinesin motor domain"/>
    <property type="match status" value="1"/>
</dbReference>
<comment type="caution">
    <text evidence="7">Lacks conserved residue(s) required for the propagation of feature annotation.</text>
</comment>
<keyword evidence="6" id="KW-0206">Cytoskeleton</keyword>
<dbReference type="Proteomes" id="UP000005408">
    <property type="component" value="Unassembled WGS sequence"/>
</dbReference>
<name>A0A8W8LM08_MAGGI</name>
<dbReference type="Pfam" id="PF00225">
    <property type="entry name" value="Kinesin"/>
    <property type="match status" value="1"/>
</dbReference>
<evidence type="ECO:0000313" key="11">
    <source>
        <dbReference type="EnsemblMetazoa" id="G28970.1:cds"/>
    </source>
</evidence>
<comment type="subcellular location">
    <subcellularLocation>
        <location evidence="1">Cytoplasm</location>
        <location evidence="1">Cytoskeleton</location>
    </subcellularLocation>
</comment>
<comment type="similarity">
    <text evidence="7 8">Belongs to the TRAFAC class myosin-kinesin ATPase superfamily. Kinesin family.</text>
</comment>
<feature type="coiled-coil region" evidence="9">
    <location>
        <begin position="257"/>
        <end position="284"/>
    </location>
</feature>
<accession>A0A8W8LM08</accession>
<feature type="domain" description="Kinesin motor" evidence="10">
    <location>
        <begin position="1"/>
        <end position="219"/>
    </location>
</feature>
<dbReference type="SMART" id="SM00129">
    <property type="entry name" value="KISc"/>
    <property type="match status" value="1"/>
</dbReference>
<dbReference type="PROSITE" id="PS50067">
    <property type="entry name" value="KINESIN_MOTOR_2"/>
    <property type="match status" value="1"/>
</dbReference>
<dbReference type="InterPro" id="IPR027417">
    <property type="entry name" value="P-loop_NTPase"/>
</dbReference>
<evidence type="ECO:0000256" key="6">
    <source>
        <dbReference type="ARBA" id="ARBA00023212"/>
    </source>
</evidence>
<dbReference type="InterPro" id="IPR001752">
    <property type="entry name" value="Kinesin_motor_dom"/>
</dbReference>
<dbReference type="GO" id="GO:0005524">
    <property type="term" value="F:ATP binding"/>
    <property type="evidence" value="ECO:0007669"/>
    <property type="project" value="UniProtKB-KW"/>
</dbReference>
<evidence type="ECO:0000313" key="12">
    <source>
        <dbReference type="Proteomes" id="UP000005408"/>
    </source>
</evidence>
<evidence type="ECO:0000256" key="9">
    <source>
        <dbReference type="SAM" id="Coils"/>
    </source>
</evidence>
<dbReference type="GO" id="GO:0005874">
    <property type="term" value="C:microtubule"/>
    <property type="evidence" value="ECO:0007669"/>
    <property type="project" value="UniProtKB-KW"/>
</dbReference>
<dbReference type="InterPro" id="IPR036961">
    <property type="entry name" value="Kinesin_motor_dom_sf"/>
</dbReference>